<dbReference type="SMART" id="SM00220">
    <property type="entry name" value="S_TKc"/>
    <property type="match status" value="1"/>
</dbReference>
<comment type="similarity">
    <text evidence="1">Belongs to the protein kinase superfamily. CMGC Ser/Thr protein kinase family. MAP kinase subfamily.</text>
</comment>
<dbReference type="Pfam" id="PF00069">
    <property type="entry name" value="Pkinase"/>
    <property type="match status" value="1"/>
</dbReference>
<dbReference type="AlphaFoldDB" id="A0A6C1DUD6"/>
<dbReference type="PANTHER" id="PTHR24055">
    <property type="entry name" value="MITOGEN-ACTIVATED PROTEIN KINASE"/>
    <property type="match status" value="1"/>
</dbReference>
<keyword evidence="5 11" id="KW-0418">Kinase</keyword>
<evidence type="ECO:0000256" key="5">
    <source>
        <dbReference type="ARBA" id="ARBA00022777"/>
    </source>
</evidence>
<evidence type="ECO:0000256" key="9">
    <source>
        <dbReference type="SAM" id="MobiDB-lite"/>
    </source>
</evidence>
<keyword evidence="6 8" id="KW-0067">ATP-binding</keyword>
<dbReference type="PROSITE" id="PS00108">
    <property type="entry name" value="PROTEIN_KINASE_ST"/>
    <property type="match status" value="1"/>
</dbReference>
<feature type="binding site" evidence="8">
    <location>
        <position position="55"/>
    </location>
    <ligand>
        <name>ATP</name>
        <dbReference type="ChEBI" id="CHEBI:30616"/>
    </ligand>
</feature>
<dbReference type="InterPro" id="IPR017441">
    <property type="entry name" value="Protein_kinase_ATP_BS"/>
</dbReference>
<dbReference type="SUPFAM" id="SSF56112">
    <property type="entry name" value="Protein kinase-like (PK-like)"/>
    <property type="match status" value="1"/>
</dbReference>
<dbReference type="Proteomes" id="UP000501346">
    <property type="component" value="Chromosome ScXI"/>
</dbReference>
<sequence>MATDTERCIFRAFGQDFILNKHFHLTGKIGRGSHSLICSSTYTESNEETHVAIRKIPNAFGNKLSCKRTLRELKLLRHLRGHPNIVWLFDTDIVFYPNGALNGVYLYEELMECDLSQIIRSEQRLEDAHFQSFIYQILCALKYIHSANVLHCDLKPKNLLVNSDCQLKICNFGLSCSYSENHKVNDGFIKGYITSIWYKAPEILLNYQECTKAVDIWSTGCILAELLGRKPMFEGKDYVDHLNHILQILGTPPEETLQEIASQKVYNYIFQFGNIPGRSFESILPGANPEALELLKKMLEFDPKKRITVEDALEHPYLSMWHDIDEEFSCQKTFRFEFEHIESMAELGNEVIKEVFDFRKVVRKHPISGDSPSSSLSLEDAIPQEVVQVHPSRKVLPSYSPEFSYVSQLPSLTTTQPYQNLMGISSNSFQGVNEKENTFKQDTKHENSELLNGPTEPNITKMGPVSSSPPGHDINVNDGTNQNTNEDDSDFFFDLEKELELFRR</sequence>
<dbReference type="GO" id="GO:0004674">
    <property type="term" value="F:protein serine/threonine kinase activity"/>
    <property type="evidence" value="ECO:0007669"/>
    <property type="project" value="UniProtKB-KW"/>
</dbReference>
<dbReference type="CDD" id="cd07857">
    <property type="entry name" value="STKc_MPK1"/>
    <property type="match status" value="1"/>
</dbReference>
<dbReference type="PROSITE" id="PS00107">
    <property type="entry name" value="PROTEIN_KINASE_ATP"/>
    <property type="match status" value="1"/>
</dbReference>
<evidence type="ECO:0000256" key="1">
    <source>
        <dbReference type="ARBA" id="ARBA00008832"/>
    </source>
</evidence>
<feature type="region of interest" description="Disordered" evidence="9">
    <location>
        <begin position="442"/>
        <end position="489"/>
    </location>
</feature>
<evidence type="ECO:0000256" key="7">
    <source>
        <dbReference type="ARBA" id="ARBA00065684"/>
    </source>
</evidence>
<keyword evidence="3" id="KW-0808">Transferase</keyword>
<dbReference type="GO" id="GO:0141124">
    <property type="term" value="P:intracellular signaling cassette"/>
    <property type="evidence" value="ECO:0007669"/>
    <property type="project" value="UniProtKB-ARBA"/>
</dbReference>
<evidence type="ECO:0000256" key="8">
    <source>
        <dbReference type="PROSITE-ProRule" id="PRU10141"/>
    </source>
</evidence>
<dbReference type="EMBL" id="CP048992">
    <property type="protein sequence ID" value="QID80668.1"/>
    <property type="molecule type" value="Genomic_DNA"/>
</dbReference>
<dbReference type="FunFam" id="1.10.510.10:FF:000040">
    <property type="entry name" value="Mitogen-activated protein kinase"/>
    <property type="match status" value="1"/>
</dbReference>
<protein>
    <submittedName>
        <fullName evidence="11">Serine/threonine-protein kinase kdx1</fullName>
    </submittedName>
</protein>
<dbReference type="InterPro" id="IPR000719">
    <property type="entry name" value="Prot_kinase_dom"/>
</dbReference>
<dbReference type="PROSITE" id="PS50011">
    <property type="entry name" value="PROTEIN_KINASE_DOM"/>
    <property type="match status" value="1"/>
</dbReference>
<evidence type="ECO:0000259" key="10">
    <source>
        <dbReference type="PROSITE" id="PS50011"/>
    </source>
</evidence>
<keyword evidence="12" id="KW-1185">Reference proteome</keyword>
<proteinExistence type="inferred from homology"/>
<comment type="subunit">
    <text evidence="7">Interacts with RLM1.</text>
</comment>
<evidence type="ECO:0000256" key="3">
    <source>
        <dbReference type="ARBA" id="ARBA00022679"/>
    </source>
</evidence>
<reference evidence="11 12" key="1">
    <citation type="journal article" date="2019" name="BMC Genomics">
        <title>Chromosome level assembly and comparative genome analysis confirm lager-brewing yeasts originated from a single hybridization.</title>
        <authorList>
            <person name="Salazar A.N."/>
            <person name="Gorter de Vries A.R."/>
            <person name="van den Broek M."/>
            <person name="Brouwers N."/>
            <person name="de la Torre Cortes P."/>
            <person name="Kuijpers N.G.A."/>
            <person name="Daran J.G."/>
            <person name="Abeel T."/>
        </authorList>
    </citation>
    <scope>NUCLEOTIDE SEQUENCE [LARGE SCALE GENOMIC DNA]</scope>
    <source>
        <strain evidence="11 12">CBS 1483</strain>
    </source>
</reference>
<evidence type="ECO:0000256" key="2">
    <source>
        <dbReference type="ARBA" id="ARBA00022527"/>
    </source>
</evidence>
<dbReference type="Gene3D" id="3.30.200.20">
    <property type="entry name" value="Phosphorylase Kinase, domain 1"/>
    <property type="match status" value="1"/>
</dbReference>
<dbReference type="OrthoDB" id="192887at2759"/>
<keyword evidence="4 8" id="KW-0547">Nucleotide-binding</keyword>
<dbReference type="InterPro" id="IPR011009">
    <property type="entry name" value="Kinase-like_dom_sf"/>
</dbReference>
<name>A0A6C1DUD6_SACPS</name>
<dbReference type="Gene3D" id="1.10.510.10">
    <property type="entry name" value="Transferase(Phosphotransferase) domain 1"/>
    <property type="match status" value="1"/>
</dbReference>
<evidence type="ECO:0000256" key="4">
    <source>
        <dbReference type="ARBA" id="ARBA00022741"/>
    </source>
</evidence>
<organism evidence="11 12">
    <name type="scientific">Saccharomyces pastorianus</name>
    <name type="common">Lager yeast</name>
    <name type="synonym">Saccharomyces cerevisiae x Saccharomyces eubayanus</name>
    <dbReference type="NCBI Taxonomy" id="27292"/>
    <lineage>
        <taxon>Eukaryota</taxon>
        <taxon>Fungi</taxon>
        <taxon>Dikarya</taxon>
        <taxon>Ascomycota</taxon>
        <taxon>Saccharomycotina</taxon>
        <taxon>Saccharomycetes</taxon>
        <taxon>Saccharomycetales</taxon>
        <taxon>Saccharomycetaceae</taxon>
        <taxon>Saccharomyces</taxon>
    </lineage>
</organism>
<dbReference type="InterPro" id="IPR050117">
    <property type="entry name" value="MAPK"/>
</dbReference>
<evidence type="ECO:0000313" key="12">
    <source>
        <dbReference type="Proteomes" id="UP000501346"/>
    </source>
</evidence>
<evidence type="ECO:0000256" key="6">
    <source>
        <dbReference type="ARBA" id="ARBA00022840"/>
    </source>
</evidence>
<dbReference type="GO" id="GO:0005524">
    <property type="term" value="F:ATP binding"/>
    <property type="evidence" value="ECO:0007669"/>
    <property type="project" value="UniProtKB-UniRule"/>
</dbReference>
<accession>A0A6C1DUD6</accession>
<dbReference type="FunFam" id="3.30.200.20:FF:000647">
    <property type="entry name" value="Mitogen-activated protein kinase"/>
    <property type="match status" value="1"/>
</dbReference>
<dbReference type="InterPro" id="IPR008271">
    <property type="entry name" value="Ser/Thr_kinase_AS"/>
</dbReference>
<feature type="domain" description="Protein kinase" evidence="10">
    <location>
        <begin position="23"/>
        <end position="318"/>
    </location>
</feature>
<evidence type="ECO:0000313" key="11">
    <source>
        <dbReference type="EMBL" id="QID80668.1"/>
    </source>
</evidence>
<dbReference type="GO" id="GO:0009272">
    <property type="term" value="P:fungal-type cell wall biogenesis"/>
    <property type="evidence" value="ECO:0007669"/>
    <property type="project" value="UniProtKB-ARBA"/>
</dbReference>
<gene>
    <name evidence="11" type="primary">KDX1_1</name>
    <name evidence="11" type="ORF">GRS66_003011</name>
</gene>
<keyword evidence="2" id="KW-0723">Serine/threonine-protein kinase</keyword>